<evidence type="ECO:0000313" key="4">
    <source>
        <dbReference type="Proteomes" id="UP001152797"/>
    </source>
</evidence>
<dbReference type="EMBL" id="CAMXCT010001039">
    <property type="protein sequence ID" value="CAI3986037.1"/>
    <property type="molecule type" value="Genomic_DNA"/>
</dbReference>
<feature type="region of interest" description="Disordered" evidence="1">
    <location>
        <begin position="1"/>
        <end position="20"/>
    </location>
</feature>
<comment type="caution">
    <text evidence="2">The sequence shown here is derived from an EMBL/GenBank/DDBJ whole genome shotgun (WGS) entry which is preliminary data.</text>
</comment>
<sequence length="1192" mass="133305">MGIKRRRIAANNKEPAVAPSSMSEVPKTCLVLRDWINDLYASRHGASEEKAWPVGKGGSFQEVVQRCFNDSDQLLADSLSFAKSIGLLGRDADLQDFPPQPGAWTTTSVLHWDFSLDSFWRPPDAATVLDIAKSIALAGWREGESLGLRMPVDDDTQMETGEGEVDWRGGEFQFDDGGMRGLAAAICWIGLVYRCSKENSQDLSQPGVINLARSLMNLPTMRKTQTNDVATEQIRRIISQNVESKKLAISSFEWAEILRGMKKQGRHMSLQDAIQLYNNNPEITAHGGASSGTSTKDDRSGAGSLMIDGKKMFAIKHWMELTGDAARAQVLIALKDNPFQYGPWGEPLSMMKPLYLKSVVNLTSIPQTSASLVPLEGEATITLDWGLPLTEDCQEILFQRIRLHFEKSTAIVEDAQDRRRYRMSESDLMSLRNLVCLYGQVRQFLSTRVPSFDKLDLAIKTGNTADHEVAGVLEQRPHQFAASFLPMAQQTAMENAKKQEEVVTMEVQKQRLELRDVKWKYFQAALARDQDIIATIQAAPKRLEALRHRKQMAWRVEQSQQGERVVQSYMQQCLRTELVEKVEHGQLKINEYRQFVANLCNCRETDVHMITLIDLNVPLAKSKEKMEELCTLMQFVNDLNPNRHVGVVELPETAKKTSKRGLCDEEADLQQTLWGLRQVCDARWIVPFDIHPSADAQTARRRFSSGRLVVNKDFDEENPWINNSEFGCAGRPLTEDKILLPLSRELLLPEALDPDNDLRFAERTRPSVEAASAQKGQQRWLTMFRSLLAMTSYSLKNKPVIIVNLTSYVEDVDVAAFHLREAKEELKGGFNTCNLFYQSIWFLNKDQFGAARLTREVVDHWLAGKLEFAGQKIGLNPPELSPDEVASVPGGTACANSLDTVSFEVLERSGGKMLIKSDENKLWLSQGGTITEDYKALHAKHMELIGSGIDVVESPQAPAETGGGGEGETTAGPTSPPCEEKESLEKLQESPGVEVKVASEISGVDLVLAKDSSLWLVASTDKVVAKNSQLGGFGTGQYVPAEEEQGLDFLLPLGDKSLVQLDESSWKTDGSGTSVVTFYKLLVMCEREKNITDHKVSYMTVSRKAQTNLEQGMDGFDIQYKNKMRFKCLPQDRLTGKNIFSKVVSQAAGYQQILPVFRFRFERIGGTLKLQKPHMITKNSLQLKANKPLKIQ</sequence>
<keyword evidence="4" id="KW-1185">Reference proteome</keyword>
<evidence type="ECO:0000313" key="2">
    <source>
        <dbReference type="EMBL" id="CAI3986037.1"/>
    </source>
</evidence>
<feature type="compositionally biased region" description="Basic and acidic residues" evidence="1">
    <location>
        <begin position="978"/>
        <end position="988"/>
    </location>
</feature>
<gene>
    <name evidence="2" type="ORF">C1SCF055_LOCUS13421</name>
</gene>
<feature type="region of interest" description="Disordered" evidence="1">
    <location>
        <begin position="952"/>
        <end position="991"/>
    </location>
</feature>
<accession>A0A9P1C7E3</accession>
<proteinExistence type="predicted"/>
<dbReference type="Proteomes" id="UP001152797">
    <property type="component" value="Unassembled WGS sequence"/>
</dbReference>
<evidence type="ECO:0000313" key="3">
    <source>
        <dbReference type="EMBL" id="CAL1139412.1"/>
    </source>
</evidence>
<reference evidence="3" key="2">
    <citation type="submission" date="2024-04" db="EMBL/GenBank/DDBJ databases">
        <authorList>
            <person name="Chen Y."/>
            <person name="Shah S."/>
            <person name="Dougan E. K."/>
            <person name="Thang M."/>
            <person name="Chan C."/>
        </authorList>
    </citation>
    <scope>NUCLEOTIDE SEQUENCE [LARGE SCALE GENOMIC DNA]</scope>
</reference>
<evidence type="ECO:0000256" key="1">
    <source>
        <dbReference type="SAM" id="MobiDB-lite"/>
    </source>
</evidence>
<protein>
    <submittedName>
        <fullName evidence="2">Uncharacterized protein</fullName>
    </submittedName>
</protein>
<name>A0A9P1C7E3_9DINO</name>
<dbReference type="AlphaFoldDB" id="A0A9P1C7E3"/>
<dbReference type="EMBL" id="CAMXCT030001039">
    <property type="protein sequence ID" value="CAL4773349.1"/>
    <property type="molecule type" value="Genomic_DNA"/>
</dbReference>
<organism evidence="2">
    <name type="scientific">Cladocopium goreaui</name>
    <dbReference type="NCBI Taxonomy" id="2562237"/>
    <lineage>
        <taxon>Eukaryota</taxon>
        <taxon>Sar</taxon>
        <taxon>Alveolata</taxon>
        <taxon>Dinophyceae</taxon>
        <taxon>Suessiales</taxon>
        <taxon>Symbiodiniaceae</taxon>
        <taxon>Cladocopium</taxon>
    </lineage>
</organism>
<dbReference type="EMBL" id="CAMXCT020001039">
    <property type="protein sequence ID" value="CAL1139412.1"/>
    <property type="molecule type" value="Genomic_DNA"/>
</dbReference>
<reference evidence="2" key="1">
    <citation type="submission" date="2022-10" db="EMBL/GenBank/DDBJ databases">
        <authorList>
            <person name="Chen Y."/>
            <person name="Dougan E. K."/>
            <person name="Chan C."/>
            <person name="Rhodes N."/>
            <person name="Thang M."/>
        </authorList>
    </citation>
    <scope>NUCLEOTIDE SEQUENCE</scope>
</reference>